<dbReference type="PANTHER" id="PTHR43476">
    <property type="entry name" value="3-(3-HYDROXY-PHENYL)PROPIONATE/3-HYDROXYCINNAMIC ACID HYDROXYLASE"/>
    <property type="match status" value="1"/>
</dbReference>
<keyword evidence="4" id="KW-1185">Reference proteome</keyword>
<dbReference type="InterPro" id="IPR050631">
    <property type="entry name" value="PheA/TfdB_FAD_monoxygenase"/>
</dbReference>
<dbReference type="InterPro" id="IPR036188">
    <property type="entry name" value="FAD/NAD-bd_sf"/>
</dbReference>
<dbReference type="SUPFAM" id="SSF51905">
    <property type="entry name" value="FAD/NAD(P)-binding domain"/>
    <property type="match status" value="1"/>
</dbReference>
<proteinExistence type="predicted"/>
<name>A0A2A9E2W7_9MICO</name>
<dbReference type="AlphaFoldDB" id="A0A2A9E2W7"/>
<dbReference type="Pfam" id="PF01494">
    <property type="entry name" value="FAD_binding_3"/>
    <property type="match status" value="1"/>
</dbReference>
<dbReference type="GO" id="GO:0019622">
    <property type="term" value="P:3-(3-hydroxy)phenylpropionate catabolic process"/>
    <property type="evidence" value="ECO:0007669"/>
    <property type="project" value="TreeGrafter"/>
</dbReference>
<dbReference type="Gene3D" id="3.30.70.2450">
    <property type="match status" value="1"/>
</dbReference>
<dbReference type="OrthoDB" id="4246007at2"/>
<dbReference type="GO" id="GO:0071949">
    <property type="term" value="F:FAD binding"/>
    <property type="evidence" value="ECO:0007669"/>
    <property type="project" value="InterPro"/>
</dbReference>
<comment type="caution">
    <text evidence="3">The sequence shown here is derived from an EMBL/GenBank/DDBJ whole genome shotgun (WGS) entry which is preliminary data.</text>
</comment>
<sequence>MHDVLVVGGGPVGLFLATLLADAGLDVTVWEKRRSPALLSRAIGIHGPALDALDRIGVAEPVLREAVAIGQGVASCRRSVLGEVSFARAHPRYPFVAALPQFRTESLLTERLTALAPGALVRGAEITGLTQTHDRVRVTGTVLAGPGTDDRRTIDTTAHYVVGADGARSVVRDLLGIDAPVRDYPDTYVMGDFVDARPSSSASIHLEPEGVVESFPLPGGVRRFVAHTPHPAEPSASWLADLVTERTGHPIDASSVSMLSAFGVRRRFASRMVEGRVVLAGDAAHEISPIGGQGMNLGWLDAAMLAPVLVEAARTGATNGAALRRYDRSRSASARRAARQAEMNMALGRPVDGTRLAARNLALRVALRSPASALLASVYAMRWS</sequence>
<keyword evidence="1" id="KW-0560">Oxidoreductase</keyword>
<dbReference type="PRINTS" id="PR00420">
    <property type="entry name" value="RNGMNOXGNASE"/>
</dbReference>
<evidence type="ECO:0000313" key="4">
    <source>
        <dbReference type="Proteomes" id="UP000225548"/>
    </source>
</evidence>
<protein>
    <submittedName>
        <fullName evidence="3">2-polyprenyl-6-methoxyphenol hydroxylase-like FAD-dependent oxidoreductase</fullName>
    </submittedName>
</protein>
<evidence type="ECO:0000256" key="1">
    <source>
        <dbReference type="ARBA" id="ARBA00023002"/>
    </source>
</evidence>
<dbReference type="GO" id="GO:0008688">
    <property type="term" value="F:3-(3-hydroxyphenyl)propionate hydroxylase activity"/>
    <property type="evidence" value="ECO:0007669"/>
    <property type="project" value="TreeGrafter"/>
</dbReference>
<organism evidence="3 4">
    <name type="scientific">Sanguibacter antarcticus</name>
    <dbReference type="NCBI Taxonomy" id="372484"/>
    <lineage>
        <taxon>Bacteria</taxon>
        <taxon>Bacillati</taxon>
        <taxon>Actinomycetota</taxon>
        <taxon>Actinomycetes</taxon>
        <taxon>Micrococcales</taxon>
        <taxon>Sanguibacteraceae</taxon>
        <taxon>Sanguibacter</taxon>
    </lineage>
</organism>
<dbReference type="EMBL" id="PDJG01000001">
    <property type="protein sequence ID" value="PFG33194.1"/>
    <property type="molecule type" value="Genomic_DNA"/>
</dbReference>
<dbReference type="Gene3D" id="3.50.50.60">
    <property type="entry name" value="FAD/NAD(P)-binding domain"/>
    <property type="match status" value="1"/>
</dbReference>
<reference evidence="3 4" key="1">
    <citation type="submission" date="2017-10" db="EMBL/GenBank/DDBJ databases">
        <title>Sequencing the genomes of 1000 actinobacteria strains.</title>
        <authorList>
            <person name="Klenk H.-P."/>
        </authorList>
    </citation>
    <scope>NUCLEOTIDE SEQUENCE [LARGE SCALE GENOMIC DNA]</scope>
    <source>
        <strain evidence="3 4">DSM 18966</strain>
    </source>
</reference>
<evidence type="ECO:0000313" key="3">
    <source>
        <dbReference type="EMBL" id="PFG33194.1"/>
    </source>
</evidence>
<dbReference type="PANTHER" id="PTHR43476:SF3">
    <property type="entry name" value="FAD-BINDING MONOOXYGENASE"/>
    <property type="match status" value="1"/>
</dbReference>
<accession>A0A2A9E2W7</accession>
<gene>
    <name evidence="3" type="ORF">ATL42_1054</name>
</gene>
<evidence type="ECO:0000259" key="2">
    <source>
        <dbReference type="Pfam" id="PF01494"/>
    </source>
</evidence>
<dbReference type="Proteomes" id="UP000225548">
    <property type="component" value="Unassembled WGS sequence"/>
</dbReference>
<feature type="domain" description="FAD-binding" evidence="2">
    <location>
        <begin position="3"/>
        <end position="340"/>
    </location>
</feature>
<dbReference type="InterPro" id="IPR002938">
    <property type="entry name" value="FAD-bd"/>
</dbReference>
<dbReference type="RefSeq" id="WP_098454436.1">
    <property type="nucleotide sequence ID" value="NZ_PDJG01000001.1"/>
</dbReference>